<dbReference type="InterPro" id="IPR002885">
    <property type="entry name" value="PPR_rpt"/>
</dbReference>
<feature type="repeat" description="PPR" evidence="3">
    <location>
        <begin position="614"/>
        <end position="648"/>
    </location>
</feature>
<evidence type="ECO:0000313" key="4">
    <source>
        <dbReference type="Proteomes" id="UP000087766"/>
    </source>
</evidence>
<feature type="repeat" description="PPR" evidence="3">
    <location>
        <begin position="780"/>
        <end position="814"/>
    </location>
</feature>
<dbReference type="SMR" id="A0A1S3VSU1"/>
<dbReference type="Pfam" id="PF12854">
    <property type="entry name" value="PPR_1"/>
    <property type="match status" value="3"/>
</dbReference>
<dbReference type="SUPFAM" id="SSF81901">
    <property type="entry name" value="HCP-like"/>
    <property type="match status" value="1"/>
</dbReference>
<dbReference type="Pfam" id="PF01535">
    <property type="entry name" value="PPR"/>
    <property type="match status" value="3"/>
</dbReference>
<dbReference type="PANTHER" id="PTHR47939">
    <property type="entry name" value="MEMBRANE-ASSOCIATED SALT-INDUCIBLE PROTEIN-LIKE"/>
    <property type="match status" value="1"/>
</dbReference>
<dbReference type="RefSeq" id="XP_014521254.1">
    <property type="nucleotide sequence ID" value="XM_014665768.2"/>
</dbReference>
<dbReference type="Gene3D" id="1.25.40.10">
    <property type="entry name" value="Tetratricopeptide repeat domain"/>
    <property type="match status" value="8"/>
</dbReference>
<feature type="repeat" description="PPR" evidence="3">
    <location>
        <begin position="197"/>
        <end position="231"/>
    </location>
</feature>
<dbReference type="RefSeq" id="XP_014521256.1">
    <property type="nucleotide sequence ID" value="XM_014665770.2"/>
</dbReference>
<dbReference type="RefSeq" id="XP_014521255.1">
    <property type="nucleotide sequence ID" value="XM_014665769.2"/>
</dbReference>
<reference evidence="5 6" key="2">
    <citation type="submission" date="2025-04" db="UniProtKB">
        <authorList>
            <consortium name="RefSeq"/>
        </authorList>
    </citation>
    <scope>IDENTIFICATION</scope>
    <source>
        <tissue evidence="5 6">Leaf</tissue>
    </source>
</reference>
<dbReference type="OrthoDB" id="185373at2759"/>
<name>A0A1S3VSU1_VIGRR</name>
<dbReference type="PANTHER" id="PTHR47939:SF13">
    <property type="entry name" value="OS03G0201400 PROTEIN"/>
    <property type="match status" value="1"/>
</dbReference>
<evidence type="ECO:0000256" key="2">
    <source>
        <dbReference type="ARBA" id="ARBA00022737"/>
    </source>
</evidence>
<proteinExistence type="inferred from homology"/>
<gene>
    <name evidence="5 6 7 8 9" type="primary">LOC106777939</name>
</gene>
<evidence type="ECO:0000256" key="3">
    <source>
        <dbReference type="PROSITE-ProRule" id="PRU00708"/>
    </source>
</evidence>
<evidence type="ECO:0000313" key="8">
    <source>
        <dbReference type="RefSeq" id="XP_022643138.1"/>
    </source>
</evidence>
<evidence type="ECO:0000313" key="6">
    <source>
        <dbReference type="RefSeq" id="XP_014521255.1"/>
    </source>
</evidence>
<dbReference type="InterPro" id="IPR050667">
    <property type="entry name" value="PPR-containing_protein"/>
</dbReference>
<feature type="repeat" description="PPR" evidence="3">
    <location>
        <begin position="649"/>
        <end position="683"/>
    </location>
</feature>
<dbReference type="FunFam" id="1.25.40.10:FF:000558">
    <property type="entry name" value="Pentatricopeptide repeat-containing protein At5g39710"/>
    <property type="match status" value="1"/>
</dbReference>
<sequence>MKKSQSLFLLLQHRNRKPFSSTVPFPHEPSLPSQIFLILSRPQWRKDPSLDSLIPSLTPSLLSSLFNLNPDPLTALNFFRWIRHKHSFVHTLRTYESLLLILVRHGTLRAAENVRNSMIKCCASAHDARFVLNLLRRMNTAPEGHQLSFKLSLTSYNRLLMCLSRFSMFDEMISLYKEMLDGFGDDSGNGNGDVFPNLITLNTMLNSYCKVGNMSVARLFLTRLLKCGFSPDSFTYASLILGYCRNNAVERAYRVFRIMPQGRNAVPYTNLIHGLCEAGRLDDALTLWSQMRENGCFPTVRTYTVLIDALCESGKEVEALSLFGEMVERGCEPNVYTYTVLIDYFCKQCRMEEAVGMLNKMVEKGMTPSIVSYNALIGGYCKKGMMEDAMGVLGLMESKKVCPNVQTYNELICGFCEGKSMDRAMALLNKMLESKLSPNVITYNTLIHGLCKTGVVDSASRLFHLMIKDGFSPDEWTFSAFIGSLCRMGRVEEANQTLESLKEKNVKANVHLYTALLEGYCKNGKIEDARLLFKRMLAEDCLPNAVMFNVLIDGLRKEGKRQDAMLLVEDMRKFGVKPTLHTYTILVEEVLKEFDFGRANEILNQIISSGYQPNVVTYTAFIKAYCSQGRLEEAEEMMVKIKNEGILLDPFIYNLLINAYGCMGLLDSAFGVLKRMFDTGSEPSYQTYSILMKHLIIEKHNEGSNHVGLDLSNVSFNNADIWNKIDFKITTMLFEKMAVCGCVPNLNTYSKLIRGFCRVGRLDIAFSLYHDMRGSEISPSESIHNSLLSSCCKLGMFVEAVTLLDSMMECGHLAHLESYKLLICGLFEQMNKEKAEAVFHSLLRCGYNYDEVAWKILIDGLARNGYVDQCTKLLSLMKKNGCHLHSGTCSMLMQELNRVEGNDC</sequence>
<dbReference type="PROSITE" id="PS51375">
    <property type="entry name" value="PPR"/>
    <property type="match status" value="16"/>
</dbReference>
<feature type="repeat" description="PPR" evidence="3">
    <location>
        <begin position="439"/>
        <end position="473"/>
    </location>
</feature>
<dbReference type="KEGG" id="vra:106777939"/>
<keyword evidence="2" id="KW-0677">Repeat</keyword>
<feature type="repeat" description="PPR" evidence="3">
    <location>
        <begin position="264"/>
        <end position="298"/>
    </location>
</feature>
<feature type="repeat" description="PPR" evidence="3">
    <location>
        <begin position="232"/>
        <end position="262"/>
    </location>
</feature>
<dbReference type="Pfam" id="PF13041">
    <property type="entry name" value="PPR_2"/>
    <property type="match status" value="5"/>
</dbReference>
<dbReference type="Proteomes" id="UP000087766">
    <property type="component" value="Chromosome 11"/>
</dbReference>
<dbReference type="GeneID" id="106777939"/>
<feature type="repeat" description="PPR" evidence="3">
    <location>
        <begin position="299"/>
        <end position="333"/>
    </location>
</feature>
<feature type="repeat" description="PPR" evidence="3">
    <location>
        <begin position="404"/>
        <end position="438"/>
    </location>
</feature>
<reference evidence="4" key="1">
    <citation type="journal article" date="2014" name="Nat. Commun.">
        <title>Genome sequence of mungbean and insights into evolution within Vigna species.</title>
        <authorList>
            <person name="Kang Y.J."/>
            <person name="Kim S.K."/>
            <person name="Kim M.Y."/>
            <person name="Lestari P."/>
            <person name="Kim K.H."/>
            <person name="Ha B.K."/>
            <person name="Jun T.H."/>
            <person name="Hwang W.J."/>
            <person name="Lee T."/>
            <person name="Lee J."/>
            <person name="Shim S."/>
            <person name="Yoon M.Y."/>
            <person name="Jang Y.E."/>
            <person name="Han K.S."/>
            <person name="Taeprayoon P."/>
            <person name="Yoon N."/>
            <person name="Somta P."/>
            <person name="Tanya P."/>
            <person name="Kim K.S."/>
            <person name="Gwag J.G."/>
            <person name="Moon J.K."/>
            <person name="Lee Y.H."/>
            <person name="Park B.S."/>
            <person name="Bombarely A."/>
            <person name="Doyle J.J."/>
            <person name="Jackson S.A."/>
            <person name="Schafleitner R."/>
            <person name="Srinives P."/>
            <person name="Varshney R.K."/>
            <person name="Lee S.H."/>
        </authorList>
    </citation>
    <scope>NUCLEOTIDE SEQUENCE [LARGE SCALE GENOMIC DNA]</scope>
    <source>
        <strain evidence="4">cv. VC1973A</strain>
    </source>
</reference>
<keyword evidence="4" id="KW-1185">Reference proteome</keyword>
<feature type="repeat" description="PPR" evidence="3">
    <location>
        <begin position="334"/>
        <end position="368"/>
    </location>
</feature>
<dbReference type="RefSeq" id="XP_022643139.1">
    <property type="nucleotide sequence ID" value="XM_022787418.1"/>
</dbReference>
<dbReference type="Gramene" id="Vradi11g09280.1">
    <property type="protein sequence ID" value="Vradi11g09280.1"/>
    <property type="gene ID" value="Vradi11g09280"/>
</dbReference>
<dbReference type="SUPFAM" id="SSF48452">
    <property type="entry name" value="TPR-like"/>
    <property type="match status" value="1"/>
</dbReference>
<comment type="similarity">
    <text evidence="1">Belongs to the PPR family. P subfamily.</text>
</comment>
<dbReference type="NCBIfam" id="TIGR00756">
    <property type="entry name" value="PPR"/>
    <property type="match status" value="15"/>
</dbReference>
<feature type="repeat" description="PPR" evidence="3">
    <location>
        <begin position="474"/>
        <end position="508"/>
    </location>
</feature>
<evidence type="ECO:0000256" key="1">
    <source>
        <dbReference type="ARBA" id="ARBA00007626"/>
    </source>
</evidence>
<feature type="repeat" description="PPR" evidence="3">
    <location>
        <begin position="745"/>
        <end position="779"/>
    </location>
</feature>
<accession>A0A1S3VSU1</accession>
<feature type="repeat" description="PPR" evidence="3">
    <location>
        <begin position="509"/>
        <end position="543"/>
    </location>
</feature>
<evidence type="ECO:0000313" key="9">
    <source>
        <dbReference type="RefSeq" id="XP_022643139.1"/>
    </source>
</evidence>
<feature type="repeat" description="PPR" evidence="3">
    <location>
        <begin position="850"/>
        <end position="884"/>
    </location>
</feature>
<dbReference type="RefSeq" id="XP_022643138.1">
    <property type="nucleotide sequence ID" value="XM_022787417.1"/>
</dbReference>
<dbReference type="AlphaFoldDB" id="A0A1S3VSU1"/>
<dbReference type="InterPro" id="IPR011990">
    <property type="entry name" value="TPR-like_helical_dom_sf"/>
</dbReference>
<organism evidence="4 7">
    <name type="scientific">Vigna radiata var. radiata</name>
    <name type="common">Mung bean</name>
    <name type="synonym">Phaseolus aureus</name>
    <dbReference type="NCBI Taxonomy" id="3916"/>
    <lineage>
        <taxon>Eukaryota</taxon>
        <taxon>Viridiplantae</taxon>
        <taxon>Streptophyta</taxon>
        <taxon>Embryophyta</taxon>
        <taxon>Tracheophyta</taxon>
        <taxon>Spermatophyta</taxon>
        <taxon>Magnoliopsida</taxon>
        <taxon>eudicotyledons</taxon>
        <taxon>Gunneridae</taxon>
        <taxon>Pentapetalae</taxon>
        <taxon>rosids</taxon>
        <taxon>fabids</taxon>
        <taxon>Fabales</taxon>
        <taxon>Fabaceae</taxon>
        <taxon>Papilionoideae</taxon>
        <taxon>50 kb inversion clade</taxon>
        <taxon>NPAAA clade</taxon>
        <taxon>indigoferoid/millettioid clade</taxon>
        <taxon>Phaseoleae</taxon>
        <taxon>Vigna</taxon>
    </lineage>
</organism>
<evidence type="ECO:0000313" key="5">
    <source>
        <dbReference type="RefSeq" id="XP_014521254.1"/>
    </source>
</evidence>
<evidence type="ECO:0000313" key="7">
    <source>
        <dbReference type="RefSeq" id="XP_014521256.1"/>
    </source>
</evidence>
<feature type="repeat" description="PPR" evidence="3">
    <location>
        <begin position="544"/>
        <end position="578"/>
    </location>
</feature>
<dbReference type="Pfam" id="PF13812">
    <property type="entry name" value="PPR_3"/>
    <property type="match status" value="1"/>
</dbReference>
<feature type="repeat" description="PPR" evidence="3">
    <location>
        <begin position="369"/>
        <end position="403"/>
    </location>
</feature>
<protein>
    <submittedName>
        <fullName evidence="5 6">Pentatricopeptide repeat-containing protein At5g65560</fullName>
    </submittedName>
</protein>